<protein>
    <recommendedName>
        <fullName evidence="4">Transposase</fullName>
    </recommendedName>
</protein>
<accession>A0ABN2QMT9</accession>
<feature type="region of interest" description="Disordered" evidence="1">
    <location>
        <begin position="17"/>
        <end position="39"/>
    </location>
</feature>
<proteinExistence type="predicted"/>
<organism evidence="2 3">
    <name type="scientific">Agromyces allii</name>
    <dbReference type="NCBI Taxonomy" id="393607"/>
    <lineage>
        <taxon>Bacteria</taxon>
        <taxon>Bacillati</taxon>
        <taxon>Actinomycetota</taxon>
        <taxon>Actinomycetes</taxon>
        <taxon>Micrococcales</taxon>
        <taxon>Microbacteriaceae</taxon>
        <taxon>Agromyces</taxon>
    </lineage>
</organism>
<evidence type="ECO:0000313" key="2">
    <source>
        <dbReference type="EMBL" id="GAA1955287.1"/>
    </source>
</evidence>
<name>A0ABN2QMT9_9MICO</name>
<dbReference type="Proteomes" id="UP001499954">
    <property type="component" value="Unassembled WGS sequence"/>
</dbReference>
<evidence type="ECO:0000256" key="1">
    <source>
        <dbReference type="SAM" id="MobiDB-lite"/>
    </source>
</evidence>
<dbReference type="EMBL" id="BAAAMK010000004">
    <property type="protein sequence ID" value="GAA1955287.1"/>
    <property type="molecule type" value="Genomic_DNA"/>
</dbReference>
<evidence type="ECO:0008006" key="4">
    <source>
        <dbReference type="Google" id="ProtNLM"/>
    </source>
</evidence>
<evidence type="ECO:0000313" key="3">
    <source>
        <dbReference type="Proteomes" id="UP001499954"/>
    </source>
</evidence>
<gene>
    <name evidence="2" type="ORF">GCM10009717_21580</name>
</gene>
<keyword evidence="3" id="KW-1185">Reference proteome</keyword>
<reference evidence="2 3" key="1">
    <citation type="journal article" date="2019" name="Int. J. Syst. Evol. Microbiol.">
        <title>The Global Catalogue of Microorganisms (GCM) 10K type strain sequencing project: providing services to taxonomists for standard genome sequencing and annotation.</title>
        <authorList>
            <consortium name="The Broad Institute Genomics Platform"/>
            <consortium name="The Broad Institute Genome Sequencing Center for Infectious Disease"/>
            <person name="Wu L."/>
            <person name="Ma J."/>
        </authorList>
    </citation>
    <scope>NUCLEOTIDE SEQUENCE [LARGE SCALE GENOMIC DNA]</scope>
    <source>
        <strain evidence="2 3">JCM 13584</strain>
    </source>
</reference>
<sequence>MTQNRRYDSRLDENLARAERLDASRGTPVPLSPEELRTTGRRVEAREPVSVEAWIRHRVVYEEPRLIQGVAVAWTTGAVLIRWSADGVERFTWVWASAVRRHSL</sequence>
<comment type="caution">
    <text evidence="2">The sequence shown here is derived from an EMBL/GenBank/DDBJ whole genome shotgun (WGS) entry which is preliminary data.</text>
</comment>